<protein>
    <submittedName>
        <fullName evidence="5">SDR family NAD(P)-dependent oxidoreductase</fullName>
    </submittedName>
</protein>
<comment type="subcellular location">
    <subcellularLocation>
        <location evidence="1">Cytoplasm</location>
    </subcellularLocation>
</comment>
<dbReference type="PANTHER" id="PTHR44085:SF2">
    <property type="entry name" value="SEPIAPTERIN REDUCTASE"/>
    <property type="match status" value="1"/>
</dbReference>
<keyword evidence="3" id="KW-0521">NADP</keyword>
<dbReference type="SUPFAM" id="SSF51735">
    <property type="entry name" value="NAD(P)-binding Rossmann-fold domains"/>
    <property type="match status" value="1"/>
</dbReference>
<dbReference type="EMBL" id="JBHRZS010000002">
    <property type="protein sequence ID" value="MFC3878624.1"/>
    <property type="molecule type" value="Genomic_DNA"/>
</dbReference>
<evidence type="ECO:0000256" key="3">
    <source>
        <dbReference type="ARBA" id="ARBA00022857"/>
    </source>
</evidence>
<name>A0ABV8APP1_9BACT</name>
<dbReference type="Pfam" id="PF00106">
    <property type="entry name" value="adh_short"/>
    <property type="match status" value="1"/>
</dbReference>
<evidence type="ECO:0000256" key="4">
    <source>
        <dbReference type="ARBA" id="ARBA00023002"/>
    </source>
</evidence>
<evidence type="ECO:0000256" key="1">
    <source>
        <dbReference type="ARBA" id="ARBA00004496"/>
    </source>
</evidence>
<keyword evidence="4" id="KW-0560">Oxidoreductase</keyword>
<sequence>MNSLAIITGHSQGLGKALAGLFLEKEDYEVLGISRKKSGLSHSKLKEVSLDLSDMSSVHQMLPDLFPKGDFDKIILVNNAGWIGPIIPLNKQNPKDIEAINAINFLSPTLLCRQFLVQYGGEKTEKLICNISSGLAYRAESGLTGYCSSKSALAMLTEVLALEDYKNCRFFSLAPGVVDTPMQDEIRAASPSDFPKLDRFKDLKYSGSLVSAEETARKVLFLLDHPDRFEGVVQDVRKFDLG</sequence>
<dbReference type="InterPro" id="IPR051721">
    <property type="entry name" value="Biopterin_syn/organic_redct"/>
</dbReference>
<dbReference type="PANTHER" id="PTHR44085">
    <property type="entry name" value="SEPIAPTERIN REDUCTASE"/>
    <property type="match status" value="1"/>
</dbReference>
<evidence type="ECO:0000313" key="6">
    <source>
        <dbReference type="Proteomes" id="UP001595805"/>
    </source>
</evidence>
<dbReference type="InterPro" id="IPR020904">
    <property type="entry name" value="Sc_DH/Rdtase_CS"/>
</dbReference>
<dbReference type="PROSITE" id="PS00061">
    <property type="entry name" value="ADH_SHORT"/>
    <property type="match status" value="1"/>
</dbReference>
<keyword evidence="6" id="KW-1185">Reference proteome</keyword>
<proteinExistence type="predicted"/>
<dbReference type="InterPro" id="IPR036291">
    <property type="entry name" value="NAD(P)-bd_dom_sf"/>
</dbReference>
<gene>
    <name evidence="5" type="ORF">ACFOSV_00460</name>
</gene>
<reference evidence="6" key="1">
    <citation type="journal article" date="2019" name="Int. J. Syst. Evol. Microbiol.">
        <title>The Global Catalogue of Microorganisms (GCM) 10K type strain sequencing project: providing services to taxonomists for standard genome sequencing and annotation.</title>
        <authorList>
            <consortium name="The Broad Institute Genomics Platform"/>
            <consortium name="The Broad Institute Genome Sequencing Center for Infectious Disease"/>
            <person name="Wu L."/>
            <person name="Ma J."/>
        </authorList>
    </citation>
    <scope>NUCLEOTIDE SEQUENCE [LARGE SCALE GENOMIC DNA]</scope>
    <source>
        <strain evidence="6">CCUG 60523</strain>
    </source>
</reference>
<dbReference type="RefSeq" id="WP_377902261.1">
    <property type="nucleotide sequence ID" value="NZ_JBHRZS010000002.1"/>
</dbReference>
<dbReference type="Gene3D" id="3.40.50.720">
    <property type="entry name" value="NAD(P)-binding Rossmann-like Domain"/>
    <property type="match status" value="1"/>
</dbReference>
<evidence type="ECO:0000256" key="2">
    <source>
        <dbReference type="ARBA" id="ARBA00022490"/>
    </source>
</evidence>
<evidence type="ECO:0000313" key="5">
    <source>
        <dbReference type="EMBL" id="MFC3878624.1"/>
    </source>
</evidence>
<accession>A0ABV8APP1</accession>
<comment type="caution">
    <text evidence="5">The sequence shown here is derived from an EMBL/GenBank/DDBJ whole genome shotgun (WGS) entry which is preliminary data.</text>
</comment>
<keyword evidence="2" id="KW-0963">Cytoplasm</keyword>
<dbReference type="InterPro" id="IPR002347">
    <property type="entry name" value="SDR_fam"/>
</dbReference>
<dbReference type="PRINTS" id="PR00081">
    <property type="entry name" value="GDHRDH"/>
</dbReference>
<dbReference type="Proteomes" id="UP001595805">
    <property type="component" value="Unassembled WGS sequence"/>
</dbReference>
<organism evidence="5 6">
    <name type="scientific">Algoriphagus namhaensis</name>
    <dbReference type="NCBI Taxonomy" id="915353"/>
    <lineage>
        <taxon>Bacteria</taxon>
        <taxon>Pseudomonadati</taxon>
        <taxon>Bacteroidota</taxon>
        <taxon>Cytophagia</taxon>
        <taxon>Cytophagales</taxon>
        <taxon>Cyclobacteriaceae</taxon>
        <taxon>Algoriphagus</taxon>
    </lineage>
</organism>